<dbReference type="Gene3D" id="3.30.565.10">
    <property type="entry name" value="Histidine kinase-like ATPase, C-terminal domain"/>
    <property type="match status" value="1"/>
</dbReference>
<feature type="transmembrane region" description="Helical" evidence="14">
    <location>
        <begin position="7"/>
        <end position="26"/>
    </location>
</feature>
<dbReference type="InterPro" id="IPR004358">
    <property type="entry name" value="Sig_transdc_His_kin-like_C"/>
</dbReference>
<dbReference type="SUPFAM" id="SSF55874">
    <property type="entry name" value="ATPase domain of HSP90 chaperone/DNA topoisomerase II/histidine kinase"/>
    <property type="match status" value="1"/>
</dbReference>
<dbReference type="InterPro" id="IPR005467">
    <property type="entry name" value="His_kinase_dom"/>
</dbReference>
<dbReference type="SMART" id="SM00388">
    <property type="entry name" value="HisKA"/>
    <property type="match status" value="1"/>
</dbReference>
<dbReference type="EMBL" id="BMBA01000001">
    <property type="protein sequence ID" value="GFZ30268.1"/>
    <property type="molecule type" value="Genomic_DNA"/>
</dbReference>
<evidence type="ECO:0000259" key="15">
    <source>
        <dbReference type="PROSITE" id="PS50109"/>
    </source>
</evidence>
<evidence type="ECO:0000256" key="2">
    <source>
        <dbReference type="ARBA" id="ARBA00004651"/>
    </source>
</evidence>
<dbReference type="PANTHER" id="PTHR45528:SF1">
    <property type="entry name" value="SENSOR HISTIDINE KINASE CPXA"/>
    <property type="match status" value="1"/>
</dbReference>
<keyword evidence="5" id="KW-0597">Phosphoprotein</keyword>
<dbReference type="Gene3D" id="1.10.287.130">
    <property type="match status" value="1"/>
</dbReference>
<keyword evidence="10" id="KW-0067">ATP-binding</keyword>
<evidence type="ECO:0000313" key="16">
    <source>
        <dbReference type="EMBL" id="GFZ30268.1"/>
    </source>
</evidence>
<dbReference type="InterPro" id="IPR050398">
    <property type="entry name" value="HssS/ArlS-like"/>
</dbReference>
<accession>A0ABQ1E6A5</accession>
<keyword evidence="4" id="KW-1003">Cell membrane</keyword>
<evidence type="ECO:0000256" key="14">
    <source>
        <dbReference type="SAM" id="Phobius"/>
    </source>
</evidence>
<name>A0ABQ1E6A5_9CLOT</name>
<dbReference type="PROSITE" id="PS50109">
    <property type="entry name" value="HIS_KIN"/>
    <property type="match status" value="1"/>
</dbReference>
<dbReference type="PANTHER" id="PTHR45528">
    <property type="entry name" value="SENSOR HISTIDINE KINASE CPXA"/>
    <property type="match status" value="1"/>
</dbReference>
<dbReference type="RefSeq" id="WP_206868250.1">
    <property type="nucleotide sequence ID" value="NZ_BMBA01000001.1"/>
</dbReference>
<dbReference type="GO" id="GO:0016301">
    <property type="term" value="F:kinase activity"/>
    <property type="evidence" value="ECO:0007669"/>
    <property type="project" value="UniProtKB-KW"/>
</dbReference>
<keyword evidence="6" id="KW-0808">Transferase</keyword>
<dbReference type="SUPFAM" id="SSF47384">
    <property type="entry name" value="Homodimeric domain of signal transducing histidine kinase"/>
    <property type="match status" value="1"/>
</dbReference>
<keyword evidence="9 16" id="KW-0418">Kinase</keyword>
<comment type="subcellular location">
    <subcellularLocation>
        <location evidence="2">Cell membrane</location>
        <topology evidence="2">Multi-pass membrane protein</topology>
    </subcellularLocation>
</comment>
<dbReference type="Pfam" id="PF00512">
    <property type="entry name" value="HisKA"/>
    <property type="match status" value="1"/>
</dbReference>
<dbReference type="Proteomes" id="UP000663802">
    <property type="component" value="Unassembled WGS sequence"/>
</dbReference>
<dbReference type="CDD" id="cd00075">
    <property type="entry name" value="HATPase"/>
    <property type="match status" value="1"/>
</dbReference>
<dbReference type="Gene3D" id="6.10.340.10">
    <property type="match status" value="1"/>
</dbReference>
<evidence type="ECO:0000256" key="6">
    <source>
        <dbReference type="ARBA" id="ARBA00022679"/>
    </source>
</evidence>
<dbReference type="Pfam" id="PF02518">
    <property type="entry name" value="HATPase_c"/>
    <property type="match status" value="1"/>
</dbReference>
<evidence type="ECO:0000313" key="17">
    <source>
        <dbReference type="Proteomes" id="UP000663802"/>
    </source>
</evidence>
<evidence type="ECO:0000256" key="11">
    <source>
        <dbReference type="ARBA" id="ARBA00022989"/>
    </source>
</evidence>
<dbReference type="CDD" id="cd06225">
    <property type="entry name" value="HAMP"/>
    <property type="match status" value="1"/>
</dbReference>
<dbReference type="InterPro" id="IPR003594">
    <property type="entry name" value="HATPase_dom"/>
</dbReference>
<keyword evidence="7 14" id="KW-0812">Transmembrane</keyword>
<proteinExistence type="predicted"/>
<evidence type="ECO:0000256" key="1">
    <source>
        <dbReference type="ARBA" id="ARBA00000085"/>
    </source>
</evidence>
<evidence type="ECO:0000256" key="8">
    <source>
        <dbReference type="ARBA" id="ARBA00022741"/>
    </source>
</evidence>
<evidence type="ECO:0000256" key="7">
    <source>
        <dbReference type="ARBA" id="ARBA00022692"/>
    </source>
</evidence>
<evidence type="ECO:0000256" key="10">
    <source>
        <dbReference type="ARBA" id="ARBA00022840"/>
    </source>
</evidence>
<evidence type="ECO:0000256" key="9">
    <source>
        <dbReference type="ARBA" id="ARBA00022777"/>
    </source>
</evidence>
<evidence type="ECO:0000256" key="4">
    <source>
        <dbReference type="ARBA" id="ARBA00022475"/>
    </source>
</evidence>
<feature type="transmembrane region" description="Helical" evidence="14">
    <location>
        <begin position="46"/>
        <end position="71"/>
    </location>
</feature>
<evidence type="ECO:0000256" key="13">
    <source>
        <dbReference type="ARBA" id="ARBA00023136"/>
    </source>
</evidence>
<dbReference type="InterPro" id="IPR003661">
    <property type="entry name" value="HisK_dim/P_dom"/>
</dbReference>
<dbReference type="PRINTS" id="PR00344">
    <property type="entry name" value="BCTRLSENSOR"/>
</dbReference>
<evidence type="ECO:0000256" key="12">
    <source>
        <dbReference type="ARBA" id="ARBA00023012"/>
    </source>
</evidence>
<keyword evidence="11 14" id="KW-1133">Transmembrane helix</keyword>
<sequence>MKLKIKLPLLFLVMFIFFMISIGIYLKFIFAEYPHISSSLFNPSYIGVLFPIFAIACFIFIILIMYIYFFIEKPIGLLNSRLERINIVNPLPQLAPRSNDEIGDLYNHFNKMEKRLQLAHKEQTDMIAAIAHDLKAPLTSISGFAELLAMHKGLSENEKQEYYELIQKKSKYMAELINDFICFTKEKLNLESMTMKPVDASKLFETIALEYEYELSGLDCGLVCKHLFTANTMLTVNEIMIGRVFGNLFSNVVRYGGKNELKVYMTGYSQGVYAYFEIEDNGIGVPDEDISSLFLKFFTADKSRQIENGGIGLGLASCKSIIEHHGGEIYAYSSEYGGLGIRFSLPLEKN</sequence>
<keyword evidence="8" id="KW-0547">Nucleotide-binding</keyword>
<keyword evidence="12" id="KW-0902">Two-component regulatory system</keyword>
<keyword evidence="13 14" id="KW-0472">Membrane</keyword>
<evidence type="ECO:0000256" key="3">
    <source>
        <dbReference type="ARBA" id="ARBA00012438"/>
    </source>
</evidence>
<reference evidence="16 17" key="1">
    <citation type="journal article" date="2021" name="Int. J. Syst. Evol. Microbiol.">
        <title>Clostridium zeae sp. nov., isolated from corn silage.</title>
        <authorList>
            <person name="Kobayashi H."/>
            <person name="Tanizawa Y."/>
            <person name="Yagura M."/>
            <person name="Sakamoto M."/>
            <person name="Ohkuma M."/>
            <person name="Tohno M."/>
        </authorList>
    </citation>
    <scope>NUCLEOTIDE SEQUENCE [LARGE SCALE GENOMIC DNA]</scope>
    <source>
        <strain evidence="16 17">CSC2</strain>
    </source>
</reference>
<comment type="caution">
    <text evidence="16">The sequence shown here is derived from an EMBL/GenBank/DDBJ whole genome shotgun (WGS) entry which is preliminary data.</text>
</comment>
<dbReference type="CDD" id="cd00082">
    <property type="entry name" value="HisKA"/>
    <property type="match status" value="1"/>
</dbReference>
<dbReference type="InterPro" id="IPR036890">
    <property type="entry name" value="HATPase_C_sf"/>
</dbReference>
<feature type="domain" description="Histidine kinase" evidence="15">
    <location>
        <begin position="129"/>
        <end position="349"/>
    </location>
</feature>
<comment type="catalytic activity">
    <reaction evidence="1">
        <text>ATP + protein L-histidine = ADP + protein N-phospho-L-histidine.</text>
        <dbReference type="EC" id="2.7.13.3"/>
    </reaction>
</comment>
<dbReference type="SMART" id="SM00387">
    <property type="entry name" value="HATPase_c"/>
    <property type="match status" value="1"/>
</dbReference>
<organism evidence="16 17">
    <name type="scientific">Clostridium zeae</name>
    <dbReference type="NCBI Taxonomy" id="2759022"/>
    <lineage>
        <taxon>Bacteria</taxon>
        <taxon>Bacillati</taxon>
        <taxon>Bacillota</taxon>
        <taxon>Clostridia</taxon>
        <taxon>Eubacteriales</taxon>
        <taxon>Clostridiaceae</taxon>
        <taxon>Clostridium</taxon>
    </lineage>
</organism>
<gene>
    <name evidence="16" type="ORF">CSC2_07940</name>
</gene>
<protein>
    <recommendedName>
        <fullName evidence="3">histidine kinase</fullName>
        <ecNumber evidence="3">2.7.13.3</ecNumber>
    </recommendedName>
</protein>
<keyword evidence="17" id="KW-1185">Reference proteome</keyword>
<dbReference type="EC" id="2.7.13.3" evidence="3"/>
<dbReference type="InterPro" id="IPR036097">
    <property type="entry name" value="HisK_dim/P_sf"/>
</dbReference>
<evidence type="ECO:0000256" key="5">
    <source>
        <dbReference type="ARBA" id="ARBA00022553"/>
    </source>
</evidence>